<gene>
    <name evidence="5" type="ORF">DT603_12290</name>
</gene>
<sequence>MKLNATDEQLLSLLRENARASTAQIARRLDLSRTTVQSRIERLEREGVISGYTVRIDEEYERGHIRAHIMISVHPKQTVSVTNALRAMPELRALHSVSGVYDLIAISVVSSVSALDLLTDRIGAVEGVERTATSIILSTKLER</sequence>
<keyword evidence="3" id="KW-0804">Transcription</keyword>
<accession>A0ABX0ADF5</accession>
<dbReference type="Pfam" id="PF13412">
    <property type="entry name" value="HTH_24"/>
    <property type="match status" value="1"/>
</dbReference>
<dbReference type="InterPro" id="IPR000485">
    <property type="entry name" value="AsnC-type_HTH_dom"/>
</dbReference>
<dbReference type="InterPro" id="IPR019888">
    <property type="entry name" value="Tscrpt_reg_AsnC-like"/>
</dbReference>
<dbReference type="InterPro" id="IPR036388">
    <property type="entry name" value="WH-like_DNA-bd_sf"/>
</dbReference>
<keyword evidence="6" id="KW-1185">Reference proteome</keyword>
<dbReference type="InterPro" id="IPR011008">
    <property type="entry name" value="Dimeric_a/b-barrel"/>
</dbReference>
<dbReference type="EMBL" id="QOVG01000008">
    <property type="protein sequence ID" value="NDK39620.1"/>
    <property type="molecule type" value="Genomic_DNA"/>
</dbReference>
<protein>
    <submittedName>
        <fullName evidence="5">Lrp/AsnC family transcriptional regulator</fullName>
    </submittedName>
</protein>
<dbReference type="RefSeq" id="WP_162350193.1">
    <property type="nucleotide sequence ID" value="NZ_QOVG01000008.1"/>
</dbReference>
<dbReference type="Pfam" id="PF01037">
    <property type="entry name" value="AsnC_trans_reg"/>
    <property type="match status" value="1"/>
</dbReference>
<feature type="domain" description="HTH asnC-type" evidence="4">
    <location>
        <begin position="3"/>
        <end position="65"/>
    </location>
</feature>
<evidence type="ECO:0000313" key="6">
    <source>
        <dbReference type="Proteomes" id="UP001429354"/>
    </source>
</evidence>
<dbReference type="SMART" id="SM00344">
    <property type="entry name" value="HTH_ASNC"/>
    <property type="match status" value="1"/>
</dbReference>
<dbReference type="PANTHER" id="PTHR30154:SF53">
    <property type="entry name" value="HTH-TYPE TRANSCRIPTIONAL REGULATOR LRPC"/>
    <property type="match status" value="1"/>
</dbReference>
<dbReference type="SUPFAM" id="SSF46785">
    <property type="entry name" value="Winged helix' DNA-binding domain"/>
    <property type="match status" value="1"/>
</dbReference>
<dbReference type="Gene3D" id="3.30.70.920">
    <property type="match status" value="1"/>
</dbReference>
<evidence type="ECO:0000256" key="1">
    <source>
        <dbReference type="ARBA" id="ARBA00023015"/>
    </source>
</evidence>
<evidence type="ECO:0000256" key="3">
    <source>
        <dbReference type="ARBA" id="ARBA00023163"/>
    </source>
</evidence>
<organism evidence="5 6">
    <name type="scientific">Pseudoxanthomonas gei</name>
    <dbReference type="NCBI Taxonomy" id="1383030"/>
    <lineage>
        <taxon>Bacteria</taxon>
        <taxon>Pseudomonadati</taxon>
        <taxon>Pseudomonadota</taxon>
        <taxon>Gammaproteobacteria</taxon>
        <taxon>Lysobacterales</taxon>
        <taxon>Lysobacteraceae</taxon>
        <taxon>Pseudoxanthomonas</taxon>
    </lineage>
</organism>
<dbReference type="SUPFAM" id="SSF54909">
    <property type="entry name" value="Dimeric alpha+beta barrel"/>
    <property type="match status" value="1"/>
</dbReference>
<dbReference type="Proteomes" id="UP001429354">
    <property type="component" value="Unassembled WGS sequence"/>
</dbReference>
<keyword evidence="1" id="KW-0805">Transcription regulation</keyword>
<dbReference type="PANTHER" id="PTHR30154">
    <property type="entry name" value="LEUCINE-RESPONSIVE REGULATORY PROTEIN"/>
    <property type="match status" value="1"/>
</dbReference>
<evidence type="ECO:0000313" key="5">
    <source>
        <dbReference type="EMBL" id="NDK39620.1"/>
    </source>
</evidence>
<reference evidence="5 6" key="1">
    <citation type="submission" date="2018-07" db="EMBL/GenBank/DDBJ databases">
        <title>Whole genome Sequencing of Pseudoxanthomonas gei KCTC 32298 (T).</title>
        <authorList>
            <person name="Kumar S."/>
            <person name="Bansal K."/>
            <person name="Kaur A."/>
            <person name="Patil P."/>
            <person name="Sharma S."/>
            <person name="Patil P.B."/>
        </authorList>
    </citation>
    <scope>NUCLEOTIDE SEQUENCE [LARGE SCALE GENOMIC DNA]</scope>
    <source>
        <strain evidence="5 6">KCTC 32298</strain>
    </source>
</reference>
<dbReference type="PROSITE" id="PS50956">
    <property type="entry name" value="HTH_ASNC_2"/>
    <property type="match status" value="1"/>
</dbReference>
<dbReference type="InterPro" id="IPR036390">
    <property type="entry name" value="WH_DNA-bd_sf"/>
</dbReference>
<name>A0ABX0ADF5_9GAMM</name>
<proteinExistence type="predicted"/>
<keyword evidence="2" id="KW-0238">DNA-binding</keyword>
<evidence type="ECO:0000259" key="4">
    <source>
        <dbReference type="PROSITE" id="PS50956"/>
    </source>
</evidence>
<dbReference type="InterPro" id="IPR019887">
    <property type="entry name" value="Tscrpt_reg_AsnC/Lrp_C"/>
</dbReference>
<dbReference type="PRINTS" id="PR00033">
    <property type="entry name" value="HTHASNC"/>
</dbReference>
<dbReference type="Gene3D" id="1.10.10.10">
    <property type="entry name" value="Winged helix-like DNA-binding domain superfamily/Winged helix DNA-binding domain"/>
    <property type="match status" value="1"/>
</dbReference>
<evidence type="ECO:0000256" key="2">
    <source>
        <dbReference type="ARBA" id="ARBA00023125"/>
    </source>
</evidence>
<comment type="caution">
    <text evidence="5">The sequence shown here is derived from an EMBL/GenBank/DDBJ whole genome shotgun (WGS) entry which is preliminary data.</text>
</comment>